<dbReference type="Proteomes" id="UP001059597">
    <property type="component" value="Chromosome"/>
</dbReference>
<protein>
    <recommendedName>
        <fullName evidence="4">HTH tetR-type domain-containing protein</fullName>
    </recommendedName>
</protein>
<dbReference type="EMBL" id="AP026073">
    <property type="protein sequence ID" value="BDM73789.1"/>
    <property type="molecule type" value="Genomic_DNA"/>
</dbReference>
<dbReference type="PRINTS" id="PR00455">
    <property type="entry name" value="HTHTETR"/>
</dbReference>
<evidence type="ECO:0000256" key="1">
    <source>
        <dbReference type="ARBA" id="ARBA00023125"/>
    </source>
</evidence>
<reference evidence="5" key="1">
    <citation type="submission" date="2022-06" db="EMBL/GenBank/DDBJ databases">
        <title>Complete genome sequence of Streptomyces nigrescens HEK616.</title>
        <authorList>
            <person name="Asamizu S."/>
            <person name="Onaka H."/>
        </authorList>
    </citation>
    <scope>NUCLEOTIDE SEQUENCE</scope>
    <source>
        <strain evidence="5">HEK616</strain>
    </source>
</reference>
<dbReference type="InterPro" id="IPR041678">
    <property type="entry name" value="TetR_C_16"/>
</dbReference>
<evidence type="ECO:0000313" key="6">
    <source>
        <dbReference type="Proteomes" id="UP001059597"/>
    </source>
</evidence>
<sequence length="243" mass="25568">MRHDRPPTAAEPDAPAESAARGTGTGTGTGSDAEAAAGARSDGASGAPSAGARPAGPADPPRRSAATRAAILAAARDRFAADGYERATIRAIAREAGIDPSMVMRYYGNKAGLFAAASEIEVHAPDLSHVPREEVGARLVRHFLERWEGDEVLTGMLRVGATNEAGAERMRGVFAEQIRPVLTAVCPVPEEAPKRAALIASQILGMALCRYVLHLPPAVALRHDEVIAWLAPTIQRYLTAEQP</sequence>
<feature type="compositionally biased region" description="Low complexity" evidence="3">
    <location>
        <begin position="7"/>
        <end position="22"/>
    </location>
</feature>
<feature type="region of interest" description="Disordered" evidence="3">
    <location>
        <begin position="1"/>
        <end position="65"/>
    </location>
</feature>
<evidence type="ECO:0000313" key="5">
    <source>
        <dbReference type="EMBL" id="BDM73789.1"/>
    </source>
</evidence>
<proteinExistence type="predicted"/>
<dbReference type="PANTHER" id="PTHR30055">
    <property type="entry name" value="HTH-TYPE TRANSCRIPTIONAL REGULATOR RUTR"/>
    <property type="match status" value="1"/>
</dbReference>
<dbReference type="InterPro" id="IPR009057">
    <property type="entry name" value="Homeodomain-like_sf"/>
</dbReference>
<dbReference type="PROSITE" id="PS50977">
    <property type="entry name" value="HTH_TETR_2"/>
    <property type="match status" value="1"/>
</dbReference>
<name>A0ABM8A513_STRNI</name>
<gene>
    <name evidence="5" type="ORF">HEK616_72760</name>
</gene>
<keyword evidence="1 2" id="KW-0238">DNA-binding</keyword>
<feature type="DNA-binding region" description="H-T-H motif" evidence="2">
    <location>
        <begin position="88"/>
        <end position="107"/>
    </location>
</feature>
<organism evidence="5 6">
    <name type="scientific">Streptomyces nigrescens</name>
    <dbReference type="NCBI Taxonomy" id="1920"/>
    <lineage>
        <taxon>Bacteria</taxon>
        <taxon>Bacillati</taxon>
        <taxon>Actinomycetota</taxon>
        <taxon>Actinomycetes</taxon>
        <taxon>Kitasatosporales</taxon>
        <taxon>Streptomycetaceae</taxon>
        <taxon>Streptomyces</taxon>
    </lineage>
</organism>
<evidence type="ECO:0000256" key="3">
    <source>
        <dbReference type="SAM" id="MobiDB-lite"/>
    </source>
</evidence>
<dbReference type="Gene3D" id="1.10.357.10">
    <property type="entry name" value="Tetracycline Repressor, domain 2"/>
    <property type="match status" value="1"/>
</dbReference>
<evidence type="ECO:0000256" key="2">
    <source>
        <dbReference type="PROSITE-ProRule" id="PRU00335"/>
    </source>
</evidence>
<evidence type="ECO:0000259" key="4">
    <source>
        <dbReference type="PROSITE" id="PS50977"/>
    </source>
</evidence>
<accession>A0ABM8A513</accession>
<dbReference type="Gene3D" id="1.10.10.60">
    <property type="entry name" value="Homeodomain-like"/>
    <property type="match status" value="1"/>
</dbReference>
<keyword evidence="6" id="KW-1185">Reference proteome</keyword>
<dbReference type="InterPro" id="IPR036271">
    <property type="entry name" value="Tet_transcr_reg_TetR-rel_C_sf"/>
</dbReference>
<dbReference type="InterPro" id="IPR001647">
    <property type="entry name" value="HTH_TetR"/>
</dbReference>
<dbReference type="InterPro" id="IPR050109">
    <property type="entry name" value="HTH-type_TetR-like_transc_reg"/>
</dbReference>
<feature type="compositionally biased region" description="Low complexity" evidence="3">
    <location>
        <begin position="30"/>
        <end position="56"/>
    </location>
</feature>
<dbReference type="SUPFAM" id="SSF48498">
    <property type="entry name" value="Tetracyclin repressor-like, C-terminal domain"/>
    <property type="match status" value="1"/>
</dbReference>
<dbReference type="Pfam" id="PF17920">
    <property type="entry name" value="TetR_C_16"/>
    <property type="match status" value="1"/>
</dbReference>
<dbReference type="PANTHER" id="PTHR30055:SF235">
    <property type="entry name" value="TRANSCRIPTIONAL REGULATORY PROTEIN"/>
    <property type="match status" value="1"/>
</dbReference>
<dbReference type="Pfam" id="PF00440">
    <property type="entry name" value="TetR_N"/>
    <property type="match status" value="1"/>
</dbReference>
<feature type="domain" description="HTH tetR-type" evidence="4">
    <location>
        <begin position="65"/>
        <end position="125"/>
    </location>
</feature>
<dbReference type="SUPFAM" id="SSF46689">
    <property type="entry name" value="Homeodomain-like"/>
    <property type="match status" value="1"/>
</dbReference>